<dbReference type="Proteomes" id="UP000559860">
    <property type="component" value="Unassembled WGS sequence"/>
</dbReference>
<keyword evidence="2" id="KW-1185">Reference proteome</keyword>
<sequence length="121" mass="13420">MDRSNQLDPAAAGRAARAGFSAAFMSDTKWRKAFRAIAEASVGIREMLVKFIDVDEPKRMRFPPSLACPLAYMDTVEFGPMELRSIEWLEVGADIEPLLAPLGKFPIERSDRGSRLVGYGN</sequence>
<accession>A0A7W4IQ10</accession>
<dbReference type="EMBL" id="JABEQD010000001">
    <property type="protein sequence ID" value="MBB2166834.1"/>
    <property type="molecule type" value="Genomic_DNA"/>
</dbReference>
<comment type="caution">
    <text evidence="1">The sequence shown here is derived from an EMBL/GenBank/DDBJ whole genome shotgun (WGS) entry which is preliminary data.</text>
</comment>
<name>A0A7W4IQ10_9PROT</name>
<protein>
    <submittedName>
        <fullName evidence="1">Uncharacterized protein</fullName>
    </submittedName>
</protein>
<dbReference type="AlphaFoldDB" id="A0A7W4IQ10"/>
<evidence type="ECO:0000313" key="2">
    <source>
        <dbReference type="Proteomes" id="UP000559860"/>
    </source>
</evidence>
<organism evidence="1 2">
    <name type="scientific">Gluconacetobacter aggeris</name>
    <dbReference type="NCBI Taxonomy" id="1286186"/>
    <lineage>
        <taxon>Bacteria</taxon>
        <taxon>Pseudomonadati</taxon>
        <taxon>Pseudomonadota</taxon>
        <taxon>Alphaproteobacteria</taxon>
        <taxon>Acetobacterales</taxon>
        <taxon>Acetobacteraceae</taxon>
        <taxon>Gluconacetobacter</taxon>
    </lineage>
</organism>
<reference evidence="1 2" key="1">
    <citation type="submission" date="2020-04" db="EMBL/GenBank/DDBJ databases">
        <title>Description of novel Gluconacetobacter.</title>
        <authorList>
            <person name="Sombolestani A."/>
        </authorList>
    </citation>
    <scope>NUCLEOTIDE SEQUENCE [LARGE SCALE GENOMIC DNA]</scope>
    <source>
        <strain evidence="1 2">LMG 27801</strain>
    </source>
</reference>
<proteinExistence type="predicted"/>
<dbReference type="RefSeq" id="WP_182984560.1">
    <property type="nucleotide sequence ID" value="NZ_JABEQD010000001.1"/>
</dbReference>
<evidence type="ECO:0000313" key="1">
    <source>
        <dbReference type="EMBL" id="MBB2166834.1"/>
    </source>
</evidence>
<gene>
    <name evidence="1" type="ORF">HLH36_00415</name>
</gene>